<dbReference type="STRING" id="2282107.A0A286UDF7"/>
<name>A0A286UDF7_9AGAM</name>
<proteinExistence type="predicted"/>
<accession>A0A286UDF7</accession>
<dbReference type="OrthoDB" id="3037028at2759"/>
<evidence type="ECO:0000313" key="2">
    <source>
        <dbReference type="Proteomes" id="UP000217199"/>
    </source>
</evidence>
<reference evidence="1 2" key="1">
    <citation type="journal article" date="2017" name="Mol. Ecol.">
        <title>Comparative and population genomic landscape of Phellinus noxius: A hypervariable fungus causing root rot in trees.</title>
        <authorList>
            <person name="Chung C.L."/>
            <person name="Lee T.J."/>
            <person name="Akiba M."/>
            <person name="Lee H.H."/>
            <person name="Kuo T.H."/>
            <person name="Liu D."/>
            <person name="Ke H.M."/>
            <person name="Yokoi T."/>
            <person name="Roa M.B."/>
            <person name="Lu M.J."/>
            <person name="Chang Y.Y."/>
            <person name="Ann P.J."/>
            <person name="Tsai J.N."/>
            <person name="Chen C.Y."/>
            <person name="Tzean S.S."/>
            <person name="Ota Y."/>
            <person name="Hattori T."/>
            <person name="Sahashi N."/>
            <person name="Liou R.F."/>
            <person name="Kikuchi T."/>
            <person name="Tsai I.J."/>
        </authorList>
    </citation>
    <scope>NUCLEOTIDE SEQUENCE [LARGE SCALE GENOMIC DNA]</scope>
    <source>
        <strain evidence="1 2">FFPRI411160</strain>
    </source>
</reference>
<organism evidence="1 2">
    <name type="scientific">Pyrrhoderma noxium</name>
    <dbReference type="NCBI Taxonomy" id="2282107"/>
    <lineage>
        <taxon>Eukaryota</taxon>
        <taxon>Fungi</taxon>
        <taxon>Dikarya</taxon>
        <taxon>Basidiomycota</taxon>
        <taxon>Agaricomycotina</taxon>
        <taxon>Agaricomycetes</taxon>
        <taxon>Hymenochaetales</taxon>
        <taxon>Hymenochaetaceae</taxon>
        <taxon>Pyrrhoderma</taxon>
    </lineage>
</organism>
<protein>
    <submittedName>
        <fullName evidence="1">DNA RNA polymerase</fullName>
    </submittedName>
</protein>
<keyword evidence="2" id="KW-1185">Reference proteome</keyword>
<dbReference type="Proteomes" id="UP000217199">
    <property type="component" value="Unassembled WGS sequence"/>
</dbReference>
<comment type="caution">
    <text evidence="1">The sequence shown here is derived from an EMBL/GenBank/DDBJ whole genome shotgun (WGS) entry which is preliminary data.</text>
</comment>
<evidence type="ECO:0000313" key="1">
    <source>
        <dbReference type="EMBL" id="PAV17578.1"/>
    </source>
</evidence>
<gene>
    <name evidence="1" type="ORF">PNOK_0606400</name>
</gene>
<dbReference type="InParanoid" id="A0A286UDF7"/>
<sequence>MLNNPDLQLSATINCWIAAILLFSFTLKHVPGNNFLPDSLSRCPRAPEDTEKEDDFEEWIDDACRLYVADAFAEFEDPVATPTIFEQDEQVELTEQKLREVKFFLKNAKPPADMRLLPGQTHSAIRERKLKAFIRYTARFFLRNQQLM</sequence>
<dbReference type="AlphaFoldDB" id="A0A286UDF7"/>
<dbReference type="EMBL" id="NBII01000006">
    <property type="protein sequence ID" value="PAV17578.1"/>
    <property type="molecule type" value="Genomic_DNA"/>
</dbReference>